<name>A0A9I9DNG0_CUCME</name>
<feature type="compositionally biased region" description="Basic and acidic residues" evidence="1">
    <location>
        <begin position="421"/>
        <end position="433"/>
    </location>
</feature>
<feature type="compositionally biased region" description="Basic and acidic residues" evidence="1">
    <location>
        <begin position="309"/>
        <end position="326"/>
    </location>
</feature>
<feature type="compositionally biased region" description="Polar residues" evidence="1">
    <location>
        <begin position="249"/>
        <end position="258"/>
    </location>
</feature>
<evidence type="ECO:0000313" key="2">
    <source>
        <dbReference type="EnsemblPlants" id="MELO3C020790.2.1"/>
    </source>
</evidence>
<feature type="region of interest" description="Disordered" evidence="1">
    <location>
        <begin position="20"/>
        <end position="369"/>
    </location>
</feature>
<accession>A0A9I9DNG0</accession>
<dbReference type="GO" id="GO:0003743">
    <property type="term" value="F:translation initiation factor activity"/>
    <property type="evidence" value="ECO:0007669"/>
    <property type="project" value="InterPro"/>
</dbReference>
<feature type="compositionally biased region" description="Basic and acidic residues" evidence="1">
    <location>
        <begin position="62"/>
        <end position="76"/>
    </location>
</feature>
<dbReference type="GO" id="GO:0003729">
    <property type="term" value="F:mRNA binding"/>
    <property type="evidence" value="ECO:0007669"/>
    <property type="project" value="TreeGrafter"/>
</dbReference>
<dbReference type="InterPro" id="IPR010433">
    <property type="entry name" value="EIF-4B_pln"/>
</dbReference>
<evidence type="ECO:0000256" key="1">
    <source>
        <dbReference type="SAM" id="MobiDB-lite"/>
    </source>
</evidence>
<feature type="compositionally biased region" description="Basic and acidic residues" evidence="1">
    <location>
        <begin position="182"/>
        <end position="208"/>
    </location>
</feature>
<reference evidence="2" key="1">
    <citation type="submission" date="2023-03" db="UniProtKB">
        <authorList>
            <consortium name="EnsemblPlants"/>
        </authorList>
    </citation>
    <scope>IDENTIFICATION</scope>
</reference>
<dbReference type="AlphaFoldDB" id="A0A9I9DNG0"/>
<dbReference type="EnsemblPlants" id="MELO3C020790.2.1">
    <property type="protein sequence ID" value="MELO3C020790.2.1"/>
    <property type="gene ID" value="MELO3C020790.2"/>
</dbReference>
<proteinExistence type="predicted"/>
<evidence type="ECO:0008006" key="3">
    <source>
        <dbReference type="Google" id="ProtNLM"/>
    </source>
</evidence>
<dbReference type="Pfam" id="PF06273">
    <property type="entry name" value="eIF-4B"/>
    <property type="match status" value="1"/>
</dbReference>
<protein>
    <recommendedName>
        <fullName evidence="3">Eukaryotic translation initiation factor 4B3</fullName>
    </recommendedName>
</protein>
<feature type="compositionally biased region" description="Polar residues" evidence="1">
    <location>
        <begin position="156"/>
        <end position="178"/>
    </location>
</feature>
<dbReference type="PANTHER" id="PTHR32091:SF17">
    <property type="entry name" value="EUKARYOTIC TRANSLATION INITIATION FACTOR 4B3"/>
    <property type="match status" value="1"/>
</dbReference>
<organism evidence="2">
    <name type="scientific">Cucumis melo</name>
    <name type="common">Muskmelon</name>
    <dbReference type="NCBI Taxonomy" id="3656"/>
    <lineage>
        <taxon>Eukaryota</taxon>
        <taxon>Viridiplantae</taxon>
        <taxon>Streptophyta</taxon>
        <taxon>Embryophyta</taxon>
        <taxon>Tracheophyta</taxon>
        <taxon>Spermatophyta</taxon>
        <taxon>Magnoliopsida</taxon>
        <taxon>eudicotyledons</taxon>
        <taxon>Gunneridae</taxon>
        <taxon>Pentapetalae</taxon>
        <taxon>rosids</taxon>
        <taxon>fabids</taxon>
        <taxon>Cucurbitales</taxon>
        <taxon>Cucurbitaceae</taxon>
        <taxon>Benincaseae</taxon>
        <taxon>Cucumis</taxon>
    </lineage>
</organism>
<feature type="compositionally biased region" description="Basic and acidic residues" evidence="1">
    <location>
        <begin position="139"/>
        <end position="148"/>
    </location>
</feature>
<sequence length="433" mass="47400">KIKGNREAFVAAYFRCQRTQQQNHIAKKQDSPATNSTDDMAATVSPWGKPGAWALDAEEHEAELLKDQQDQSRHQSEPSADFPSLAAAAATKPKKKKGQSIPLSEFQTYGGPRPAAQSTDPKGLTAEDLMMLPTGPRQRTAEEMDRNRLGGGFKSWGQNSLYDRGNRYSNSEDSPNSRRSSRVFDESRRSNDGSDREFRRESLPSRADEIDDWGAGKKPMMGNGFERRERGGGGGFFDSHSSKADESDSWVSSKSFTPSEGRRSGGFDRERRGGFPTSGGGADSDNWGRKSDGARAGMGENGGGADSDNWGKKSEGVRSGIGERPRLNLQPRSIPLNNGNQEASGVAVKPKGSNPFGNARPREEVLAEKGQDWKKIDEQLGSMKIKDTVERAETSSGASFERRKGFGVRSGRSPDSGRSWRKPESADSRPQRF</sequence>
<feature type="compositionally biased region" description="Basic and acidic residues" evidence="1">
    <location>
        <begin position="260"/>
        <end position="273"/>
    </location>
</feature>
<feature type="region of interest" description="Disordered" evidence="1">
    <location>
        <begin position="386"/>
        <end position="433"/>
    </location>
</feature>
<dbReference type="Gramene" id="MELO3C020790.2.1">
    <property type="protein sequence ID" value="MELO3C020790.2.1"/>
    <property type="gene ID" value="MELO3C020790.2"/>
</dbReference>
<feature type="compositionally biased region" description="Basic and acidic residues" evidence="1">
    <location>
        <begin position="360"/>
        <end position="369"/>
    </location>
</feature>
<dbReference type="PANTHER" id="PTHR32091">
    <property type="entry name" value="EUKARYOTIC TRANSLATION INITIATION FACTOR 4B"/>
    <property type="match status" value="1"/>
</dbReference>